<name>A0A1W1BHK5_9ZZZZ</name>
<dbReference type="EMBL" id="FPHE01000039">
    <property type="protein sequence ID" value="SFV53012.1"/>
    <property type="molecule type" value="Genomic_DNA"/>
</dbReference>
<organism evidence="1">
    <name type="scientific">hydrothermal vent metagenome</name>
    <dbReference type="NCBI Taxonomy" id="652676"/>
    <lineage>
        <taxon>unclassified sequences</taxon>
        <taxon>metagenomes</taxon>
        <taxon>ecological metagenomes</taxon>
    </lineage>
</organism>
<dbReference type="Pfam" id="PF10460">
    <property type="entry name" value="Peptidase_M30"/>
    <property type="match status" value="1"/>
</dbReference>
<gene>
    <name evidence="1" type="ORF">MNB_SV-12-642</name>
</gene>
<dbReference type="AlphaFoldDB" id="A0A1W1BHK5"/>
<protein>
    <submittedName>
        <fullName evidence="1">Probable hemagglutinin-related transmembrane protein</fullName>
    </submittedName>
</protein>
<keyword evidence="1" id="KW-0472">Membrane</keyword>
<sequence length="553" mass="63427">MRFKICMILFILIFSACQESSTSYNKSSQKSLAIDSNPINSTGYTIKKIDNVGKINLQLHDNPKDIYLLFTNPNSTNKKIILNNHKNIEQNRQNKIEPLVEDEKHLTQHAPKYIMDFNHQAIKRGESLDKQERINYQKSDSLNSSQLFYLEKDCSISTQATARKILKNIETKYGTKSLSIWVSDDSFGENCSKSHCITENMIDELANSFLKDGDDNDIYDWVTNIFGEEWDETDNSSLIDNNREITILLTDIDNDDRSSGGVLGYFYAKDNYKKNIFSGSNERTMFYIDSVIFATHQDNQQWSIENYKQKKILSTLAHEFEHMIQFYQKNILYSNSGLKPWIDEMLAVTVEDIIATKLQTKGLRGVSYTRGDAGEKQNSNGRFPLFNKNINLSLPTWNNKREDYSKVGAFGSYLIRNYGGAKLLHDILHNRYTNEKAIVDAIHKSPNGYDKNFEMLMHDWGIAILLSSSTDLGVDSGYLYNLGDFLETKYGDSSYSMGSINFFNYRNQPNIVTEISSIEPNSNLYYKIGTELRGDINITIDKDPNIITTLILK</sequence>
<accession>A0A1W1BHK5</accession>
<keyword evidence="1" id="KW-0812">Transmembrane</keyword>
<evidence type="ECO:0000313" key="1">
    <source>
        <dbReference type="EMBL" id="SFV53012.1"/>
    </source>
</evidence>
<dbReference type="InterPro" id="IPR019501">
    <property type="entry name" value="Peptidase_M30_hyicolysin"/>
</dbReference>
<proteinExistence type="predicted"/>
<dbReference type="PROSITE" id="PS51257">
    <property type="entry name" value="PROKAR_LIPOPROTEIN"/>
    <property type="match status" value="1"/>
</dbReference>
<reference evidence="1" key="1">
    <citation type="submission" date="2016-10" db="EMBL/GenBank/DDBJ databases">
        <authorList>
            <person name="de Groot N.N."/>
        </authorList>
    </citation>
    <scope>NUCLEOTIDE SEQUENCE</scope>
</reference>